<sequence>MNKQDYKELKKSAGSTRDYLIVRLGAECGLRFFEINQIKPKQIKDSFQEVPAGKDTSGKLGGKTRSTFYPRA</sequence>
<protein>
    <submittedName>
        <fullName evidence="2">XerD/XerC family integrase</fullName>
    </submittedName>
</protein>
<accession>A0A1Q6DVB8</accession>
<gene>
    <name evidence="2" type="ORF">BTN85_0792</name>
</gene>
<dbReference type="InParanoid" id="A0A1Q6DVB8"/>
<evidence type="ECO:0000313" key="3">
    <source>
        <dbReference type="Proteomes" id="UP000185744"/>
    </source>
</evidence>
<dbReference type="GO" id="GO:0003677">
    <property type="term" value="F:DNA binding"/>
    <property type="evidence" value="ECO:0007669"/>
    <property type="project" value="InterPro"/>
</dbReference>
<dbReference type="InterPro" id="IPR011010">
    <property type="entry name" value="DNA_brk_join_enz"/>
</dbReference>
<evidence type="ECO:0000313" key="2">
    <source>
        <dbReference type="EMBL" id="OKY78304.1"/>
    </source>
</evidence>
<dbReference type="AlphaFoldDB" id="A0A1Q6DVB8"/>
<comment type="caution">
    <text evidence="2">The sequence shown here is derived from an EMBL/GenBank/DDBJ whole genome shotgun (WGS) entry which is preliminary data.</text>
</comment>
<dbReference type="EMBL" id="MSDW01000001">
    <property type="protein sequence ID" value="OKY78304.1"/>
    <property type="molecule type" value="Genomic_DNA"/>
</dbReference>
<proteinExistence type="predicted"/>
<feature type="region of interest" description="Disordered" evidence="1">
    <location>
        <begin position="46"/>
        <end position="72"/>
    </location>
</feature>
<organism evidence="2 3">
    <name type="scientific">Methanohalarchaeum thermophilum</name>
    <dbReference type="NCBI Taxonomy" id="1903181"/>
    <lineage>
        <taxon>Archaea</taxon>
        <taxon>Methanobacteriati</taxon>
        <taxon>Methanobacteriota</taxon>
        <taxon>Methanonatronarchaeia</taxon>
        <taxon>Methanonatronarchaeales</taxon>
        <taxon>Methanonatronarchaeaceae</taxon>
        <taxon>Candidatus Methanohalarchaeum</taxon>
    </lineage>
</organism>
<keyword evidence="3" id="KW-1185">Reference proteome</keyword>
<reference evidence="2" key="1">
    <citation type="submission" date="2016-12" db="EMBL/GenBank/DDBJ databases">
        <title>Discovery of methanogenic haloarchaea.</title>
        <authorList>
            <person name="Sorokin D.Y."/>
            <person name="Makarova K.S."/>
            <person name="Abbas B."/>
            <person name="Ferrer M."/>
            <person name="Golyshin P.N."/>
        </authorList>
    </citation>
    <scope>NUCLEOTIDE SEQUENCE [LARGE SCALE GENOMIC DNA]</scope>
    <source>
        <strain evidence="2">HMET1</strain>
    </source>
</reference>
<evidence type="ECO:0000256" key="1">
    <source>
        <dbReference type="SAM" id="MobiDB-lite"/>
    </source>
</evidence>
<dbReference type="STRING" id="1903181.BTN85_0792"/>
<dbReference type="SUPFAM" id="SSF56349">
    <property type="entry name" value="DNA breaking-rejoining enzymes"/>
    <property type="match status" value="1"/>
</dbReference>
<dbReference type="Proteomes" id="UP000185744">
    <property type="component" value="Unassembled WGS sequence"/>
</dbReference>
<name>A0A1Q6DVB8_METT1</name>